<dbReference type="EMBL" id="CAJFCJ010000025">
    <property type="protein sequence ID" value="CAD5125165.1"/>
    <property type="molecule type" value="Genomic_DNA"/>
</dbReference>
<comment type="caution">
    <text evidence="1">The sequence shown here is derived from an EMBL/GenBank/DDBJ whole genome shotgun (WGS) entry which is preliminary data.</text>
</comment>
<accession>A0A7I8WAK9</accession>
<evidence type="ECO:0000313" key="2">
    <source>
        <dbReference type="Proteomes" id="UP000549394"/>
    </source>
</evidence>
<dbReference type="Proteomes" id="UP000549394">
    <property type="component" value="Unassembled WGS sequence"/>
</dbReference>
<keyword evidence="2" id="KW-1185">Reference proteome</keyword>
<reference evidence="1 2" key="1">
    <citation type="submission" date="2020-08" db="EMBL/GenBank/DDBJ databases">
        <authorList>
            <person name="Hejnol A."/>
        </authorList>
    </citation>
    <scope>NUCLEOTIDE SEQUENCE [LARGE SCALE GENOMIC DNA]</scope>
</reference>
<evidence type="ECO:0000313" key="1">
    <source>
        <dbReference type="EMBL" id="CAD5125165.1"/>
    </source>
</evidence>
<proteinExistence type="predicted"/>
<sequence>MIHSEDKYPERDTVSIQKHWKVWIALSISFRMMAKVGGILTKDYDRKVTDMAEKYTKKILSSKNKHKGLIKILIKRGLSDPNAASISSNLLGGEIAEIPRSLSFLLYSLAKHTDKKKLAEKIHHALSNEL</sequence>
<gene>
    <name evidence="1" type="ORF">DGYR_LOCUS12593</name>
</gene>
<dbReference type="AlphaFoldDB" id="A0A7I8WAK9"/>
<organism evidence="1 2">
    <name type="scientific">Dimorphilus gyrociliatus</name>
    <dbReference type="NCBI Taxonomy" id="2664684"/>
    <lineage>
        <taxon>Eukaryota</taxon>
        <taxon>Metazoa</taxon>
        <taxon>Spiralia</taxon>
        <taxon>Lophotrochozoa</taxon>
        <taxon>Annelida</taxon>
        <taxon>Polychaeta</taxon>
        <taxon>Polychaeta incertae sedis</taxon>
        <taxon>Dinophilidae</taxon>
        <taxon>Dimorphilus</taxon>
    </lineage>
</organism>
<name>A0A7I8WAK9_9ANNE</name>
<protein>
    <submittedName>
        <fullName evidence="1">DgyrCDS13408</fullName>
    </submittedName>
</protein>